<dbReference type="Proteomes" id="UP000198757">
    <property type="component" value="Unassembled WGS sequence"/>
</dbReference>
<protein>
    <submittedName>
        <fullName evidence="1">Uncharacterized protein</fullName>
    </submittedName>
</protein>
<reference evidence="2" key="1">
    <citation type="submission" date="2016-10" db="EMBL/GenBank/DDBJ databases">
        <authorList>
            <person name="Varghese N."/>
            <person name="Submissions S."/>
        </authorList>
    </citation>
    <scope>NUCLEOTIDE SEQUENCE [LARGE SCALE GENOMIC DNA]</scope>
    <source>
        <strain evidence="2">DSM 25811 / CCM 8410 / LMG 26954 / E90</strain>
    </source>
</reference>
<keyword evidence="2" id="KW-1185">Reference proteome</keyword>
<proteinExistence type="predicted"/>
<accession>A0A1G6NSR3</accession>
<dbReference type="EMBL" id="FMZO01000003">
    <property type="protein sequence ID" value="SDC70963.1"/>
    <property type="molecule type" value="Genomic_DNA"/>
</dbReference>
<evidence type="ECO:0000313" key="1">
    <source>
        <dbReference type="EMBL" id="SDC70963.1"/>
    </source>
</evidence>
<sequence>MPWPSNIFISPESRVATRSRQYPGNLSNGRYASFSPGAGIPVSVPGIRCSCNPFRECNRAFAGALSLYASSRLGLRP</sequence>
<evidence type="ECO:0000313" key="2">
    <source>
        <dbReference type="Proteomes" id="UP000198757"/>
    </source>
</evidence>
<dbReference type="AlphaFoldDB" id="A0A1G6NSR3"/>
<gene>
    <name evidence="1" type="ORF">SAMN04487894_103385</name>
</gene>
<organism evidence="1 2">
    <name type="scientific">Niabella drilacis (strain DSM 25811 / CCM 8410 / CCUG 62505 / LMG 26954 / E90)</name>
    <dbReference type="NCBI Taxonomy" id="1285928"/>
    <lineage>
        <taxon>Bacteria</taxon>
        <taxon>Pseudomonadati</taxon>
        <taxon>Bacteroidota</taxon>
        <taxon>Chitinophagia</taxon>
        <taxon>Chitinophagales</taxon>
        <taxon>Chitinophagaceae</taxon>
        <taxon>Niabella</taxon>
    </lineage>
</organism>
<name>A0A1G6NSR3_NIADE</name>
<dbReference type="STRING" id="1285928.SAMN04487894_103385"/>